<keyword evidence="9" id="KW-1185">Reference proteome</keyword>
<dbReference type="InterPro" id="IPR000555">
    <property type="entry name" value="JAMM/MPN+_dom"/>
</dbReference>
<evidence type="ECO:0000256" key="3">
    <source>
        <dbReference type="ARBA" id="ARBA00022670"/>
    </source>
</evidence>
<dbReference type="Proteomes" id="UP000515146">
    <property type="component" value="Unplaced"/>
</dbReference>
<sequence>MSIEQNIDNLRPPAIVKNPEERMKFLVEKSKNVVVEHSFPIRLYFSSGRQLLQMANTYLDEKNMEQAFVLYMRYITLFVEKLPLHPQYHEIDETDKRSVRAKLKPLFGLAEEIKIRIRNKYKEEYENYLTQKKIYDEKLAEAQKALIEQRQKAQQNLEDKKMQEYVNNLQSQIDKKKRELVDKKDEHLKEETVDVNEMSSDEESLSTSIDQPTKTEIHKRPVIDRSTKPSMSLLDDVDRDTLRSMIVPFQDLTKKFVKIAQPNTDRNVETCGILCGQLKRDSFTITHILIPKQSGTSDSCTSINEEELLIEQEKHNLITMGWIHTHPTQRSFLSSIDLHTHALYQKMLPEAIAIVVAPTTSEIQMYSLTDHGLEFILKCREKGFHPHANEQNLYHSSDHTIIDDKLNVDVVDLR</sequence>
<dbReference type="GO" id="GO:0016020">
    <property type="term" value="C:membrane"/>
    <property type="evidence" value="ECO:0007669"/>
    <property type="project" value="TreeGrafter"/>
</dbReference>
<dbReference type="GO" id="GO:0005768">
    <property type="term" value="C:endosome"/>
    <property type="evidence" value="ECO:0007669"/>
    <property type="project" value="TreeGrafter"/>
</dbReference>
<dbReference type="OrthoDB" id="3640at2759"/>
<dbReference type="Pfam" id="PF08969">
    <property type="entry name" value="USP8_dimer"/>
    <property type="match status" value="1"/>
</dbReference>
<accession>A0A6P6Y072</accession>
<dbReference type="SUPFAM" id="SSF102712">
    <property type="entry name" value="JAB1/MPN domain"/>
    <property type="match status" value="1"/>
</dbReference>
<reference evidence="10" key="1">
    <citation type="submission" date="2025-08" db="UniProtKB">
        <authorList>
            <consortium name="RefSeq"/>
        </authorList>
    </citation>
    <scope>IDENTIFICATION</scope>
    <source>
        <strain evidence="10">Airmid</strain>
    </source>
</reference>
<keyword evidence="7" id="KW-0862">Zinc</keyword>
<organism evidence="9 10">
    <name type="scientific">Dermatophagoides pteronyssinus</name>
    <name type="common">European house dust mite</name>
    <dbReference type="NCBI Taxonomy" id="6956"/>
    <lineage>
        <taxon>Eukaryota</taxon>
        <taxon>Metazoa</taxon>
        <taxon>Ecdysozoa</taxon>
        <taxon>Arthropoda</taxon>
        <taxon>Chelicerata</taxon>
        <taxon>Arachnida</taxon>
        <taxon>Acari</taxon>
        <taxon>Acariformes</taxon>
        <taxon>Sarcoptiformes</taxon>
        <taxon>Astigmata</taxon>
        <taxon>Psoroptidia</taxon>
        <taxon>Analgoidea</taxon>
        <taxon>Pyroglyphidae</taxon>
        <taxon>Dermatophagoidinae</taxon>
        <taxon>Dermatophagoides</taxon>
    </lineage>
</organism>
<dbReference type="PANTHER" id="PTHR12947">
    <property type="entry name" value="AMSH-LIKE PROTEASE"/>
    <property type="match status" value="1"/>
</dbReference>
<name>A0A6P6Y072_DERPT</name>
<evidence type="ECO:0000256" key="5">
    <source>
        <dbReference type="ARBA" id="ARBA00022786"/>
    </source>
</evidence>
<dbReference type="InterPro" id="IPR044098">
    <property type="entry name" value="STAMBP/STALP-like_MPN"/>
</dbReference>
<evidence type="ECO:0000256" key="7">
    <source>
        <dbReference type="ARBA" id="ARBA00022833"/>
    </source>
</evidence>
<keyword evidence="6" id="KW-0378">Hydrolase</keyword>
<dbReference type="SUPFAM" id="SSF140856">
    <property type="entry name" value="USP8 N-terminal domain-like"/>
    <property type="match status" value="1"/>
</dbReference>
<keyword evidence="5" id="KW-0833">Ubl conjugation pathway</keyword>
<keyword evidence="4" id="KW-0479">Metal-binding</keyword>
<gene>
    <name evidence="10" type="primary">LOC113792018</name>
</gene>
<dbReference type="KEGG" id="dpte:113792018"/>
<dbReference type="CDD" id="cd08066">
    <property type="entry name" value="MPN_AMSH_like"/>
    <property type="match status" value="1"/>
</dbReference>
<dbReference type="GO" id="GO:0061578">
    <property type="term" value="F:K63-linked deubiquitinase activity"/>
    <property type="evidence" value="ECO:0007669"/>
    <property type="project" value="InterPro"/>
</dbReference>
<dbReference type="FunCoup" id="A0A6P6Y072">
    <property type="interactions" value="1188"/>
</dbReference>
<dbReference type="Gene3D" id="1.20.58.80">
    <property type="entry name" value="Phosphotransferase system, lactose/cellobiose-type IIA subunit"/>
    <property type="match status" value="1"/>
</dbReference>
<comment type="cofactor">
    <cofactor evidence="1">
        <name>Zn(2+)</name>
        <dbReference type="ChEBI" id="CHEBI:29105"/>
    </cofactor>
</comment>
<dbReference type="PANTHER" id="PTHR12947:SF13">
    <property type="entry name" value="FI19924P1"/>
    <property type="match status" value="1"/>
</dbReference>
<dbReference type="GO" id="GO:0070536">
    <property type="term" value="P:protein K63-linked deubiquitination"/>
    <property type="evidence" value="ECO:0007669"/>
    <property type="project" value="InterPro"/>
</dbReference>
<dbReference type="GO" id="GO:0046872">
    <property type="term" value="F:metal ion binding"/>
    <property type="evidence" value="ECO:0007669"/>
    <property type="project" value="UniProtKB-KW"/>
</dbReference>
<comment type="similarity">
    <text evidence="2">Belongs to the peptidase M67C family.</text>
</comment>
<keyword evidence="8" id="KW-0482">Metalloprotease</keyword>
<dbReference type="AlphaFoldDB" id="A0A6P6Y072"/>
<evidence type="ECO:0000313" key="10">
    <source>
        <dbReference type="RefSeq" id="XP_027197684.1"/>
    </source>
</evidence>
<evidence type="ECO:0000256" key="2">
    <source>
        <dbReference type="ARBA" id="ARBA00010981"/>
    </source>
</evidence>
<dbReference type="Gene3D" id="3.40.140.10">
    <property type="entry name" value="Cytidine Deaminase, domain 2"/>
    <property type="match status" value="1"/>
</dbReference>
<dbReference type="InterPro" id="IPR015063">
    <property type="entry name" value="USP8_dimer"/>
</dbReference>
<dbReference type="InterPro" id="IPR037518">
    <property type="entry name" value="MPN"/>
</dbReference>
<dbReference type="Pfam" id="PF01398">
    <property type="entry name" value="JAB"/>
    <property type="match status" value="1"/>
</dbReference>
<evidence type="ECO:0000256" key="1">
    <source>
        <dbReference type="ARBA" id="ARBA00001947"/>
    </source>
</evidence>
<proteinExistence type="inferred from homology"/>
<dbReference type="InParanoid" id="A0A6P6Y072"/>
<evidence type="ECO:0000256" key="6">
    <source>
        <dbReference type="ARBA" id="ARBA00022801"/>
    </source>
</evidence>
<dbReference type="PROSITE" id="PS50249">
    <property type="entry name" value="MPN"/>
    <property type="match status" value="1"/>
</dbReference>
<dbReference type="RefSeq" id="XP_027197684.1">
    <property type="nucleotide sequence ID" value="XM_027341883.1"/>
</dbReference>
<keyword evidence="3" id="KW-0645">Protease</keyword>
<evidence type="ECO:0000256" key="8">
    <source>
        <dbReference type="ARBA" id="ARBA00023049"/>
    </source>
</evidence>
<evidence type="ECO:0000256" key="4">
    <source>
        <dbReference type="ARBA" id="ARBA00022723"/>
    </source>
</evidence>
<evidence type="ECO:0000313" key="9">
    <source>
        <dbReference type="Proteomes" id="UP000515146"/>
    </source>
</evidence>
<dbReference type="GO" id="GO:0140492">
    <property type="term" value="F:metal-dependent deubiquitinase activity"/>
    <property type="evidence" value="ECO:0007669"/>
    <property type="project" value="InterPro"/>
</dbReference>
<protein>
    <submittedName>
        <fullName evidence="10">STAM-binding protein-like</fullName>
    </submittedName>
</protein>
<dbReference type="GO" id="GO:0006508">
    <property type="term" value="P:proteolysis"/>
    <property type="evidence" value="ECO:0007669"/>
    <property type="project" value="UniProtKB-KW"/>
</dbReference>
<dbReference type="SMART" id="SM00232">
    <property type="entry name" value="JAB_MPN"/>
    <property type="match status" value="1"/>
</dbReference>
<dbReference type="OMA" id="MKFMTLF"/>
<dbReference type="GeneID" id="113792018"/>